<keyword evidence="6" id="KW-0326">Glycosidase</keyword>
<evidence type="ECO:0000256" key="6">
    <source>
        <dbReference type="ARBA" id="ARBA00023295"/>
    </source>
</evidence>
<name>A0AA86SBC3_9FABA</name>
<dbReference type="Gramene" id="rna-AYBTSS11_LOCUS12610">
    <property type="protein sequence ID" value="CAJ1947342.1"/>
    <property type="gene ID" value="gene-AYBTSS11_LOCUS12610"/>
</dbReference>
<dbReference type="InterPro" id="IPR005200">
    <property type="entry name" value="Endo-beta-glucanase"/>
</dbReference>
<evidence type="ECO:0000256" key="3">
    <source>
        <dbReference type="ARBA" id="ARBA00012780"/>
    </source>
</evidence>
<keyword evidence="11" id="KW-1185">Reference proteome</keyword>
<reference evidence="10" key="1">
    <citation type="submission" date="2023-10" db="EMBL/GenBank/DDBJ databases">
        <authorList>
            <person name="Domelevo Entfellner J.-B."/>
        </authorList>
    </citation>
    <scope>NUCLEOTIDE SEQUENCE</scope>
</reference>
<keyword evidence="5" id="KW-0119">Carbohydrate metabolism</keyword>
<organism evidence="10 11">
    <name type="scientific">Sphenostylis stenocarpa</name>
    <dbReference type="NCBI Taxonomy" id="92480"/>
    <lineage>
        <taxon>Eukaryota</taxon>
        <taxon>Viridiplantae</taxon>
        <taxon>Streptophyta</taxon>
        <taxon>Embryophyta</taxon>
        <taxon>Tracheophyta</taxon>
        <taxon>Spermatophyta</taxon>
        <taxon>Magnoliopsida</taxon>
        <taxon>eudicotyledons</taxon>
        <taxon>Gunneridae</taxon>
        <taxon>Pentapetalae</taxon>
        <taxon>rosids</taxon>
        <taxon>fabids</taxon>
        <taxon>Fabales</taxon>
        <taxon>Fabaceae</taxon>
        <taxon>Papilionoideae</taxon>
        <taxon>50 kb inversion clade</taxon>
        <taxon>NPAAA clade</taxon>
        <taxon>indigoferoid/millettioid clade</taxon>
        <taxon>Phaseoleae</taxon>
        <taxon>Sphenostylis</taxon>
    </lineage>
</organism>
<evidence type="ECO:0000313" key="10">
    <source>
        <dbReference type="EMBL" id="CAJ1947342.1"/>
    </source>
</evidence>
<dbReference type="EMBL" id="OY731401">
    <property type="protein sequence ID" value="CAJ1947342.1"/>
    <property type="molecule type" value="Genomic_DNA"/>
</dbReference>
<evidence type="ECO:0000313" key="11">
    <source>
        <dbReference type="Proteomes" id="UP001189624"/>
    </source>
</evidence>
<dbReference type="GO" id="GO:0000272">
    <property type="term" value="P:polysaccharide catabolic process"/>
    <property type="evidence" value="ECO:0007669"/>
    <property type="project" value="UniProtKB-KW"/>
</dbReference>
<evidence type="ECO:0000256" key="8">
    <source>
        <dbReference type="ARBA" id="ARBA00023326"/>
    </source>
</evidence>
<comment type="catalytic activity">
    <reaction evidence="1">
        <text>Hydrolysis of (1-&gt;3)-beta-D-glucosidic linkages in (1-&gt;3)-beta-D-glucans.</text>
        <dbReference type="EC" id="3.2.1.39"/>
    </reaction>
</comment>
<evidence type="ECO:0000259" key="9">
    <source>
        <dbReference type="Pfam" id="PF17652"/>
    </source>
</evidence>
<proteinExistence type="inferred from homology"/>
<comment type="similarity">
    <text evidence="2">Belongs to the glycosyl hydrolase 81 family.</text>
</comment>
<evidence type="ECO:0000256" key="1">
    <source>
        <dbReference type="ARBA" id="ARBA00000382"/>
    </source>
</evidence>
<accession>A0AA86SBC3</accession>
<evidence type="ECO:0000256" key="4">
    <source>
        <dbReference type="ARBA" id="ARBA00022801"/>
    </source>
</evidence>
<evidence type="ECO:0000256" key="7">
    <source>
        <dbReference type="ARBA" id="ARBA00023316"/>
    </source>
</evidence>
<dbReference type="GO" id="GO:0052861">
    <property type="term" value="F:endo-1,3(4)-beta-glucanase activity"/>
    <property type="evidence" value="ECO:0007669"/>
    <property type="project" value="InterPro"/>
</dbReference>
<sequence>MGLAYGDTQLIATGSTLAAMEIHAAPMWWHLGEGHKLYEEDYTRENKVVSVLWANKRDNVGYVKELVEWTMPNLNRKCVGEGMGDVEEEFGQGKHCWFGHYCQ</sequence>
<dbReference type="AlphaFoldDB" id="A0AA86SBC3"/>
<dbReference type="InterPro" id="IPR040720">
    <property type="entry name" value="GH81_C"/>
</dbReference>
<protein>
    <recommendedName>
        <fullName evidence="3">glucan endo-1,3-beta-D-glucosidase</fullName>
        <ecNumber evidence="3">3.2.1.39</ecNumber>
    </recommendedName>
</protein>
<dbReference type="Pfam" id="PF17652">
    <property type="entry name" value="Glyco_hydro81C"/>
    <property type="match status" value="1"/>
</dbReference>
<dbReference type="PANTHER" id="PTHR31983:SF0">
    <property type="entry name" value="GLUCAN ENDO-1,3-BETA-D-GLUCOSIDASE 2"/>
    <property type="match status" value="1"/>
</dbReference>
<dbReference type="PANTHER" id="PTHR31983">
    <property type="entry name" value="ENDO-1,3(4)-BETA-GLUCANASE 1"/>
    <property type="match status" value="1"/>
</dbReference>
<dbReference type="GO" id="GO:0071555">
    <property type="term" value="P:cell wall organization"/>
    <property type="evidence" value="ECO:0007669"/>
    <property type="project" value="UniProtKB-KW"/>
</dbReference>
<gene>
    <name evidence="10" type="ORF">AYBTSS11_LOCUS12610</name>
</gene>
<keyword evidence="8" id="KW-0624">Polysaccharide degradation</keyword>
<keyword evidence="7" id="KW-0961">Cell wall biogenesis/degradation</keyword>
<evidence type="ECO:0000256" key="2">
    <source>
        <dbReference type="ARBA" id="ARBA00010730"/>
    </source>
</evidence>
<dbReference type="Proteomes" id="UP001189624">
    <property type="component" value="Chromosome 4"/>
</dbReference>
<keyword evidence="4" id="KW-0378">Hydrolase</keyword>
<feature type="domain" description="Glycosyl hydrolase family 81 C-terminal" evidence="9">
    <location>
        <begin position="1"/>
        <end position="65"/>
    </location>
</feature>
<evidence type="ECO:0000256" key="5">
    <source>
        <dbReference type="ARBA" id="ARBA00023277"/>
    </source>
</evidence>
<dbReference type="EC" id="3.2.1.39" evidence="3"/>
<dbReference type="GO" id="GO:0042973">
    <property type="term" value="F:glucan endo-1,3-beta-D-glucosidase activity"/>
    <property type="evidence" value="ECO:0007669"/>
    <property type="project" value="UniProtKB-EC"/>
</dbReference>